<dbReference type="InterPro" id="IPR001138">
    <property type="entry name" value="Zn2Cys6_DnaBD"/>
</dbReference>
<feature type="domain" description="Zn(2)-C6 fungal-type" evidence="2">
    <location>
        <begin position="375"/>
        <end position="405"/>
    </location>
</feature>
<dbReference type="CDD" id="cd00067">
    <property type="entry name" value="GAL4"/>
    <property type="match status" value="1"/>
</dbReference>
<feature type="compositionally biased region" description="Basic residues" evidence="1">
    <location>
        <begin position="411"/>
        <end position="426"/>
    </location>
</feature>
<feature type="compositionally biased region" description="Polar residues" evidence="1">
    <location>
        <begin position="24"/>
        <end position="34"/>
    </location>
</feature>
<evidence type="ECO:0000256" key="1">
    <source>
        <dbReference type="SAM" id="MobiDB-lite"/>
    </source>
</evidence>
<dbReference type="Proteomes" id="UP000807353">
    <property type="component" value="Unassembled WGS sequence"/>
</dbReference>
<feature type="compositionally biased region" description="Basic and acidic residues" evidence="1">
    <location>
        <begin position="354"/>
        <end position="364"/>
    </location>
</feature>
<dbReference type="AlphaFoldDB" id="A0A9P5Y8E1"/>
<name>A0A9P5Y8E1_9AGAR</name>
<dbReference type="Gene3D" id="4.10.240.10">
    <property type="entry name" value="Zn(2)-C6 fungal-type DNA-binding domain"/>
    <property type="match status" value="1"/>
</dbReference>
<feature type="compositionally biased region" description="Basic and acidic residues" evidence="1">
    <location>
        <begin position="81"/>
        <end position="104"/>
    </location>
</feature>
<dbReference type="PROSITE" id="PS50048">
    <property type="entry name" value="ZN2_CY6_FUNGAL_2"/>
    <property type="match status" value="1"/>
</dbReference>
<dbReference type="PANTHER" id="PTHR47783:SF1">
    <property type="entry name" value="ZN(II)2CYS6 TRANSCRIPTION FACTOR (EUROFUNG)"/>
    <property type="match status" value="1"/>
</dbReference>
<organism evidence="3 4">
    <name type="scientific">Collybia nuda</name>
    <dbReference type="NCBI Taxonomy" id="64659"/>
    <lineage>
        <taxon>Eukaryota</taxon>
        <taxon>Fungi</taxon>
        <taxon>Dikarya</taxon>
        <taxon>Basidiomycota</taxon>
        <taxon>Agaricomycotina</taxon>
        <taxon>Agaricomycetes</taxon>
        <taxon>Agaricomycetidae</taxon>
        <taxon>Agaricales</taxon>
        <taxon>Tricholomatineae</taxon>
        <taxon>Clitocybaceae</taxon>
        <taxon>Collybia</taxon>
    </lineage>
</organism>
<feature type="region of interest" description="Disordered" evidence="1">
    <location>
        <begin position="471"/>
        <end position="516"/>
    </location>
</feature>
<evidence type="ECO:0000313" key="3">
    <source>
        <dbReference type="EMBL" id="KAF9463055.1"/>
    </source>
</evidence>
<proteinExistence type="predicted"/>
<feature type="compositionally biased region" description="Basic and acidic residues" evidence="1">
    <location>
        <begin position="213"/>
        <end position="236"/>
    </location>
</feature>
<feature type="compositionally biased region" description="Basic and acidic residues" evidence="1">
    <location>
        <begin position="484"/>
        <end position="495"/>
    </location>
</feature>
<feature type="compositionally biased region" description="Polar residues" evidence="1">
    <location>
        <begin position="131"/>
        <end position="140"/>
    </location>
</feature>
<dbReference type="SUPFAM" id="SSF57701">
    <property type="entry name" value="Zn2/Cys6 DNA-binding domain"/>
    <property type="match status" value="1"/>
</dbReference>
<feature type="region of interest" description="Disordered" evidence="1">
    <location>
        <begin position="1"/>
        <end position="247"/>
    </location>
</feature>
<feature type="compositionally biased region" description="Polar residues" evidence="1">
    <location>
        <begin position="433"/>
        <end position="444"/>
    </location>
</feature>
<accession>A0A9P5Y8E1</accession>
<keyword evidence="4" id="KW-1185">Reference proteome</keyword>
<comment type="caution">
    <text evidence="3">The sequence shown here is derived from an EMBL/GenBank/DDBJ whole genome shotgun (WGS) entry which is preliminary data.</text>
</comment>
<dbReference type="PROSITE" id="PS00463">
    <property type="entry name" value="ZN2_CY6_FUNGAL_1"/>
    <property type="match status" value="1"/>
</dbReference>
<feature type="region of interest" description="Disordered" evidence="1">
    <location>
        <begin position="323"/>
        <end position="369"/>
    </location>
</feature>
<dbReference type="PANTHER" id="PTHR47783">
    <property type="entry name" value="ZN(II)2CYS6 TRANSCRIPTION FACTOR (EUROFUNG)-RELATED"/>
    <property type="match status" value="1"/>
</dbReference>
<reference evidence="3" key="1">
    <citation type="submission" date="2020-11" db="EMBL/GenBank/DDBJ databases">
        <authorList>
            <consortium name="DOE Joint Genome Institute"/>
            <person name="Ahrendt S."/>
            <person name="Riley R."/>
            <person name="Andreopoulos W."/>
            <person name="Labutti K."/>
            <person name="Pangilinan J."/>
            <person name="Ruiz-Duenas F.J."/>
            <person name="Barrasa J.M."/>
            <person name="Sanchez-Garcia M."/>
            <person name="Camarero S."/>
            <person name="Miyauchi S."/>
            <person name="Serrano A."/>
            <person name="Linde D."/>
            <person name="Babiker R."/>
            <person name="Drula E."/>
            <person name="Ayuso-Fernandez I."/>
            <person name="Pacheco R."/>
            <person name="Padilla G."/>
            <person name="Ferreira P."/>
            <person name="Barriuso J."/>
            <person name="Kellner H."/>
            <person name="Castanera R."/>
            <person name="Alfaro M."/>
            <person name="Ramirez L."/>
            <person name="Pisabarro A.G."/>
            <person name="Kuo A."/>
            <person name="Tritt A."/>
            <person name="Lipzen A."/>
            <person name="He G."/>
            <person name="Yan M."/>
            <person name="Ng V."/>
            <person name="Cullen D."/>
            <person name="Martin F."/>
            <person name="Rosso M.-N."/>
            <person name="Henrissat B."/>
            <person name="Hibbett D."/>
            <person name="Martinez A.T."/>
            <person name="Grigoriev I.V."/>
        </authorList>
    </citation>
    <scope>NUCLEOTIDE SEQUENCE</scope>
    <source>
        <strain evidence="3">CBS 247.69</strain>
    </source>
</reference>
<feature type="compositionally biased region" description="Polar residues" evidence="1">
    <location>
        <begin position="202"/>
        <end position="211"/>
    </location>
</feature>
<dbReference type="SMART" id="SM00066">
    <property type="entry name" value="GAL4"/>
    <property type="match status" value="1"/>
</dbReference>
<dbReference type="GO" id="GO:0000981">
    <property type="term" value="F:DNA-binding transcription factor activity, RNA polymerase II-specific"/>
    <property type="evidence" value="ECO:0007669"/>
    <property type="project" value="InterPro"/>
</dbReference>
<dbReference type="OrthoDB" id="39175at2759"/>
<sequence>MERREKEPRQSSLPSSLIPHLYSRPQQSGDTSPVASFRAALPLPASSGDEDEGETKELPSMRSTFNLPPVISSLAATSLLDDPRRSPRYRGYETRSAPNERDPDLPASSSDHSGSATARSMGSLYIAPHVSGQQYTSPISNDPIYHTPRPQRPHELLTSSVLLPMPALQDTPRSSWREGEAGPSSLIHATHRDQGRGKSRRGSSQPAQFKPQTEVHYRGDGSDNEGHSSGAREHGIEGFYGGTGNSQPPANPYSTWALDPYAVSSRHDPLRPSLLSERPYLSTTQETFPLSSFGAPRRTWSGSIPGGGDMGMEAAEFPLAYSPGSVSEISSDARPDDDGDEGFGPNHKGMKRGRGSDGAEENPRKNRNPRKTAVACNFCRGRKLRCNGARPSCYNCTVRKFECEYVEVQRRRGPGKAPKGSKSKKGARSESSTSLPPNDRTSGLIQEGIPTEYPPHTSVISLENFAFQTAETMPRYRSPLDSGTGRRDGHEHEVRPLSSPEAETDDDTHRQKMNSG</sequence>
<dbReference type="Pfam" id="PF00172">
    <property type="entry name" value="Zn_clus"/>
    <property type="match status" value="1"/>
</dbReference>
<evidence type="ECO:0000313" key="4">
    <source>
        <dbReference type="Proteomes" id="UP000807353"/>
    </source>
</evidence>
<protein>
    <recommendedName>
        <fullName evidence="2">Zn(2)-C6 fungal-type domain-containing protein</fullName>
    </recommendedName>
</protein>
<dbReference type="EMBL" id="MU150266">
    <property type="protein sequence ID" value="KAF9463055.1"/>
    <property type="molecule type" value="Genomic_DNA"/>
</dbReference>
<dbReference type="GO" id="GO:0008270">
    <property type="term" value="F:zinc ion binding"/>
    <property type="evidence" value="ECO:0007669"/>
    <property type="project" value="InterPro"/>
</dbReference>
<dbReference type="InterPro" id="IPR036864">
    <property type="entry name" value="Zn2-C6_fun-type_DNA-bd_sf"/>
</dbReference>
<gene>
    <name evidence="3" type="ORF">BDZ94DRAFT_649505</name>
</gene>
<feature type="region of interest" description="Disordered" evidence="1">
    <location>
        <begin position="410"/>
        <end position="457"/>
    </location>
</feature>
<evidence type="ECO:0000259" key="2">
    <source>
        <dbReference type="PROSITE" id="PS50048"/>
    </source>
</evidence>
<feature type="compositionally biased region" description="Polar residues" evidence="1">
    <location>
        <begin position="107"/>
        <end position="120"/>
    </location>
</feature>